<evidence type="ECO:0000256" key="9">
    <source>
        <dbReference type="ARBA" id="ARBA00022605"/>
    </source>
</evidence>
<comment type="pathway">
    <text evidence="3">Amino-acid biosynthesis; L-lysine biosynthesis via AAA pathway; L-lysine from L-alpha-aminoadipate (fungal route): step 1/3.</text>
</comment>
<dbReference type="Proteomes" id="UP000235392">
    <property type="component" value="Unassembled WGS sequence"/>
</dbReference>
<evidence type="ECO:0000256" key="1">
    <source>
        <dbReference type="ARBA" id="ARBA00001957"/>
    </source>
</evidence>
<dbReference type="GO" id="GO:0004043">
    <property type="term" value="F:L-aminoadipate-semialdehyde dehydrogenase [NAD(P)+] activity"/>
    <property type="evidence" value="ECO:0007669"/>
    <property type="project" value="UniProtKB-EC"/>
</dbReference>
<dbReference type="PIRSF" id="PIRSF001617">
    <property type="entry name" value="Alpha-AR"/>
    <property type="match status" value="1"/>
</dbReference>
<dbReference type="InterPro" id="IPR009081">
    <property type="entry name" value="PP-bd_ACP"/>
</dbReference>
<evidence type="ECO:0000256" key="2">
    <source>
        <dbReference type="ARBA" id="ARBA00003499"/>
    </source>
</evidence>
<dbReference type="InterPro" id="IPR006162">
    <property type="entry name" value="Ppantetheine_attach_site"/>
</dbReference>
<dbReference type="InterPro" id="IPR045851">
    <property type="entry name" value="AMP-bd_C_sf"/>
</dbReference>
<evidence type="ECO:0000256" key="13">
    <source>
        <dbReference type="ARBA" id="ARBA00031335"/>
    </source>
</evidence>
<dbReference type="PANTHER" id="PTHR44845">
    <property type="entry name" value="CARRIER DOMAIN-CONTAINING PROTEIN"/>
    <property type="match status" value="1"/>
</dbReference>
<dbReference type="Pfam" id="PF07993">
    <property type="entry name" value="NAD_binding_4"/>
    <property type="match status" value="1"/>
</dbReference>
<feature type="region of interest" description="Disordered" evidence="18">
    <location>
        <begin position="997"/>
        <end position="1020"/>
    </location>
</feature>
<evidence type="ECO:0000256" key="17">
    <source>
        <dbReference type="ARBA" id="ARBA00049537"/>
    </source>
</evidence>
<gene>
    <name evidence="20" type="ORF">PCASD_15611</name>
</gene>
<name>A0A2N5TY56_9BASI</name>
<dbReference type="InterPro" id="IPR000873">
    <property type="entry name" value="AMP-dep_synth/lig_dom"/>
</dbReference>
<dbReference type="Gene3D" id="1.10.1200.10">
    <property type="entry name" value="ACP-like"/>
    <property type="match status" value="1"/>
</dbReference>
<organism evidence="20 21">
    <name type="scientific">Puccinia coronata f. sp. avenae</name>
    <dbReference type="NCBI Taxonomy" id="200324"/>
    <lineage>
        <taxon>Eukaryota</taxon>
        <taxon>Fungi</taxon>
        <taxon>Dikarya</taxon>
        <taxon>Basidiomycota</taxon>
        <taxon>Pucciniomycotina</taxon>
        <taxon>Pucciniomycetes</taxon>
        <taxon>Pucciniales</taxon>
        <taxon>Pucciniaceae</taxon>
        <taxon>Puccinia</taxon>
    </lineage>
</organism>
<evidence type="ECO:0000256" key="6">
    <source>
        <dbReference type="ARBA" id="ARBA00013073"/>
    </source>
</evidence>
<comment type="catalytic activity">
    <reaction evidence="16">
        <text>(S)-2-amino-6-oxohexanoate + NAD(+) + H2O = L-2-aminoadipate + NADH + 2 H(+)</text>
        <dbReference type="Rhea" id="RHEA:12308"/>
        <dbReference type="ChEBI" id="CHEBI:15377"/>
        <dbReference type="ChEBI" id="CHEBI:15378"/>
        <dbReference type="ChEBI" id="CHEBI:57540"/>
        <dbReference type="ChEBI" id="CHEBI:57945"/>
        <dbReference type="ChEBI" id="CHEBI:58321"/>
        <dbReference type="ChEBI" id="CHEBI:58672"/>
        <dbReference type="EC" id="1.2.1.31"/>
    </reaction>
</comment>
<feature type="domain" description="Carrier" evidence="19">
    <location>
        <begin position="911"/>
        <end position="988"/>
    </location>
</feature>
<evidence type="ECO:0000256" key="5">
    <source>
        <dbReference type="ARBA" id="ARBA00012913"/>
    </source>
</evidence>
<dbReference type="EC" id="1.2.1.95" evidence="5"/>
<dbReference type="InterPro" id="IPR042099">
    <property type="entry name" value="ANL_N_sf"/>
</dbReference>
<dbReference type="Pfam" id="PF00501">
    <property type="entry name" value="AMP-binding"/>
    <property type="match status" value="1"/>
</dbReference>
<keyword evidence="8" id="KW-0597">Phosphoprotein</keyword>
<dbReference type="InterPro" id="IPR036736">
    <property type="entry name" value="ACP-like_sf"/>
</dbReference>
<evidence type="ECO:0000313" key="21">
    <source>
        <dbReference type="Proteomes" id="UP000235392"/>
    </source>
</evidence>
<dbReference type="InterPro" id="IPR010080">
    <property type="entry name" value="Thioester_reductase-like_dom"/>
</dbReference>
<keyword evidence="10" id="KW-0521">NADP</keyword>
<dbReference type="EC" id="1.2.1.31" evidence="6"/>
<dbReference type="Gene3D" id="3.40.50.720">
    <property type="entry name" value="NAD(P)-binding Rossmann-like Domain"/>
    <property type="match status" value="1"/>
</dbReference>
<sequence>MTITLTAEHSEEHSDKLLRIASRLSALPSIALPTDHPRPTTQAINQKVVQASVDAPLSQKAALAISRLSLLDSALLDRPSPFHLLLTSFVILLHRYTAETDILIATSSPSADHPDPLLLRVSLDPNQSFSSLFNSLVTLQAQAEADHVPFDQLLKAIGRNQANLAESNYAPLFRVRFLEATDPTGQDFTHSTSLTTDLTIIVKSLNHPHPPQSTPSSRQPLLPGALSLNVLYNSLLFSSNRIHTLLEQLSAIIIQASIQPDSCISTIPLSGPLQQPHLPDPYEDLHWTEWPGPITQIFAQNSDRHPYKLCVVEHYEGTAPRNPTLSPQSLERTFTYSQIHHSSNVLAHHLIHHGILPEEVVTVYSTRGVDLVIAIMGILKAGATFSVIDPAYPTQRQKIYLQVSKPRGLIILERAGKLSTEVEDFIKTDLNIKVTVPALALQDDGSLRGGHIGAEAAHDVLDQTQHLSSQLPSVKIGPDSIGTLSFTSGSTGIPKGVQGRHYSLTHFFPWMAQQFSLDSTSKFTMLSGIAHDPIQRDIFTPLFLGAELHIPTAEDIGTPGRLAEWMDDQQVTITHLTPAMGQLLSAQASRQIHSLKNAFFVGDVLTKRDCSRLQQIAPNVDIINMFGTTETQRAVSYHLIPSISKDPIYLETKKDIIPAGRGMKDVQLLVVNRINKGLQCGVGELGEIYVRSSGLAEGYLGPSEMTSEKFMSNWFHIIPSDQRAAEIDMGGKWLGVRDRLYKTGDLGRYLPDGTVECVGRSDDQIKIRGFRIELGEIDTHLSQHPSIRENVTLVRRDKDEEKILVTYFVPIQPKSDSSDPLLTSASELEDEEEEVSEVEKGIRKYRKLIRNIREYLKTKLPAYSIPTLFVPLVRMPLNPNGKIDKPALPFPDTALQPSSRAKKSSIPHQLSPTETAIQAIWKTLLPNNIYSKSTIPKNENFFDLGGHSILATRLVFEIRRTFAVNIPLGLVFEYPTIGSLAQQVDMCRNNDFGLAREDEEQSHNDSQLNPSAQSTCISSTSSGQPQIAFDYAADAKALAKTLKPTYSQPIESNEKKTVLLTGATGFLGVFILRELLSHTTKIGTVICHLRAKTKEAGLIRLRESCQSRGFWNDEWLTENMVEIVLGDLESRQLGVGDEAWKDLSQRVDMVVHNGALVHWVYPYSKLRTANVMATLTLMELVSLGKPKALTFVSSTAVLEKDHYVSLSDALIQRGERGISEVDDLEASASGLTTGYGQTKWVSERLVMEAGRRGMRGAIIRPAYVLGDTRTGVSNTDDFLWRLVKGCIQIGSVPDIHNTINMLPVDHVARCTVLASLEDQDPLKVYHLTARPLPRFSSFLATLSQHGYEVSKEDYLTWRVRLEQSIMKNDPQDNALFPLLHFVLSDLPSSTKSAELDDTNTARLLQNNRVKDHCSIGSSELAVYLAWLIQVGFLPPPSKPGTPLPSLSLDHHMMKLISRTGR</sequence>
<reference evidence="20 21" key="1">
    <citation type="submission" date="2017-11" db="EMBL/GenBank/DDBJ databases">
        <title>De novo assembly and phasing of dikaryotic genomes from two isolates of Puccinia coronata f. sp. avenae, the causal agent of oat crown rust.</title>
        <authorList>
            <person name="Miller M.E."/>
            <person name="Zhang Y."/>
            <person name="Omidvar V."/>
            <person name="Sperschneider J."/>
            <person name="Schwessinger B."/>
            <person name="Raley C."/>
            <person name="Palmer J.M."/>
            <person name="Garnica D."/>
            <person name="Upadhyaya N."/>
            <person name="Rathjen J."/>
            <person name="Taylor J.M."/>
            <person name="Park R.F."/>
            <person name="Dodds P.N."/>
            <person name="Hirsch C.D."/>
            <person name="Kianian S.F."/>
            <person name="Figueroa M."/>
        </authorList>
    </citation>
    <scope>NUCLEOTIDE SEQUENCE [LARGE SCALE GENOMIC DNA]</scope>
    <source>
        <strain evidence="20">12SD80</strain>
    </source>
</reference>
<dbReference type="InterPro" id="IPR036291">
    <property type="entry name" value="NAD(P)-bd_dom_sf"/>
</dbReference>
<dbReference type="NCBIfam" id="TIGR01733">
    <property type="entry name" value="AA-adenyl-dom"/>
    <property type="match status" value="1"/>
</dbReference>
<evidence type="ECO:0000256" key="16">
    <source>
        <dbReference type="ARBA" id="ARBA00048414"/>
    </source>
</evidence>
<evidence type="ECO:0000256" key="12">
    <source>
        <dbReference type="ARBA" id="ARBA00023154"/>
    </source>
</evidence>
<dbReference type="PANTHER" id="PTHR44845:SF1">
    <property type="entry name" value="L-2-AMINOADIPATE REDUCTASE"/>
    <property type="match status" value="1"/>
</dbReference>
<evidence type="ECO:0000256" key="4">
    <source>
        <dbReference type="ARBA" id="ARBA00006432"/>
    </source>
</evidence>
<dbReference type="SUPFAM" id="SSF56801">
    <property type="entry name" value="Acetyl-CoA synthetase-like"/>
    <property type="match status" value="1"/>
</dbReference>
<dbReference type="Pfam" id="PF00550">
    <property type="entry name" value="PP-binding"/>
    <property type="match status" value="1"/>
</dbReference>
<comment type="function">
    <text evidence="2">Catalyzes the activation of alpha-aminoadipate by ATP-dependent adenylation and the reduction of activated alpha-aminoadipate by NADPH. The activated alpha-aminoadipate is bound to the phosphopantheinyl group of the enzyme itself before it is reduced to (S)-2-amino-6-oxohexanoate.</text>
</comment>
<dbReference type="NCBIfam" id="TIGR03443">
    <property type="entry name" value="alpha_am_amid"/>
    <property type="match status" value="1"/>
</dbReference>
<dbReference type="InterPro" id="IPR020845">
    <property type="entry name" value="AMP-binding_CS"/>
</dbReference>
<comment type="caution">
    <text evidence="20">The sequence shown here is derived from an EMBL/GenBank/DDBJ whole genome shotgun (WGS) entry which is preliminary data.</text>
</comment>
<keyword evidence="12" id="KW-0457">Lysine biosynthesis</keyword>
<evidence type="ECO:0000256" key="3">
    <source>
        <dbReference type="ARBA" id="ARBA00004827"/>
    </source>
</evidence>
<evidence type="ECO:0000256" key="7">
    <source>
        <dbReference type="ARBA" id="ARBA00022450"/>
    </source>
</evidence>
<dbReference type="InterPro" id="IPR013120">
    <property type="entry name" value="FAR_NAD-bd"/>
</dbReference>
<evidence type="ECO:0000256" key="10">
    <source>
        <dbReference type="ARBA" id="ARBA00022857"/>
    </source>
</evidence>
<protein>
    <recommendedName>
        <fullName evidence="14">Alpha-aminoadipate reductase</fullName>
        <ecNumber evidence="6">1.2.1.31</ecNumber>
        <ecNumber evidence="5">1.2.1.95</ecNumber>
    </recommendedName>
    <alternativeName>
        <fullName evidence="13">L-aminoadipate-semialdehyde dehydrogenase</fullName>
    </alternativeName>
</protein>
<dbReference type="NCBIfam" id="TIGR01746">
    <property type="entry name" value="Thioester-redct"/>
    <property type="match status" value="1"/>
</dbReference>
<proteinExistence type="inferred from homology"/>
<comment type="catalytic activity">
    <reaction evidence="15">
        <text>(S)-2-amino-6-oxohexanoate + AMP + diphosphate + NADP(+) = L-2-aminoadipate + ATP + NADPH + H(+)</text>
        <dbReference type="Rhea" id="RHEA:46936"/>
        <dbReference type="ChEBI" id="CHEBI:15378"/>
        <dbReference type="ChEBI" id="CHEBI:30616"/>
        <dbReference type="ChEBI" id="CHEBI:33019"/>
        <dbReference type="ChEBI" id="CHEBI:57783"/>
        <dbReference type="ChEBI" id="CHEBI:58321"/>
        <dbReference type="ChEBI" id="CHEBI:58349"/>
        <dbReference type="ChEBI" id="CHEBI:58672"/>
        <dbReference type="ChEBI" id="CHEBI:456215"/>
        <dbReference type="EC" id="1.2.1.95"/>
    </reaction>
</comment>
<dbReference type="InterPro" id="IPR010071">
    <property type="entry name" value="AA_adenyl_dom"/>
</dbReference>
<dbReference type="PROSITE" id="PS00012">
    <property type="entry name" value="PHOSPHOPANTETHEINE"/>
    <property type="match status" value="1"/>
</dbReference>
<evidence type="ECO:0000256" key="11">
    <source>
        <dbReference type="ARBA" id="ARBA00023002"/>
    </source>
</evidence>
<dbReference type="SUPFAM" id="SSF52777">
    <property type="entry name" value="CoA-dependent acyltransferases"/>
    <property type="match status" value="1"/>
</dbReference>
<evidence type="ECO:0000313" key="20">
    <source>
        <dbReference type="EMBL" id="PLW30421.1"/>
    </source>
</evidence>
<comment type="catalytic activity">
    <reaction evidence="17">
        <text>(S)-2-amino-6-oxohexanoate + NADP(+) + H2O = L-2-aminoadipate + NADPH + 2 H(+)</text>
        <dbReference type="Rhea" id="RHEA:12304"/>
        <dbReference type="ChEBI" id="CHEBI:15377"/>
        <dbReference type="ChEBI" id="CHEBI:15378"/>
        <dbReference type="ChEBI" id="CHEBI:57783"/>
        <dbReference type="ChEBI" id="CHEBI:58321"/>
        <dbReference type="ChEBI" id="CHEBI:58349"/>
        <dbReference type="ChEBI" id="CHEBI:58672"/>
        <dbReference type="EC" id="1.2.1.31"/>
    </reaction>
</comment>
<dbReference type="Gene3D" id="3.30.300.30">
    <property type="match status" value="1"/>
</dbReference>
<dbReference type="Gene3D" id="3.30.559.30">
    <property type="entry name" value="Nonribosomal peptide synthetase, condensation domain"/>
    <property type="match status" value="1"/>
</dbReference>
<dbReference type="SUPFAM" id="SSF51735">
    <property type="entry name" value="NAD(P)-binding Rossmann-fold domains"/>
    <property type="match status" value="1"/>
</dbReference>
<evidence type="ECO:0000259" key="19">
    <source>
        <dbReference type="PROSITE" id="PS50075"/>
    </source>
</evidence>
<evidence type="ECO:0000256" key="18">
    <source>
        <dbReference type="SAM" id="MobiDB-lite"/>
    </source>
</evidence>
<dbReference type="SUPFAM" id="SSF47336">
    <property type="entry name" value="ACP-like"/>
    <property type="match status" value="1"/>
</dbReference>
<dbReference type="PROSITE" id="PS50075">
    <property type="entry name" value="CARRIER"/>
    <property type="match status" value="1"/>
</dbReference>
<evidence type="ECO:0000256" key="15">
    <source>
        <dbReference type="ARBA" id="ARBA00048260"/>
    </source>
</evidence>
<dbReference type="CDD" id="cd05235">
    <property type="entry name" value="SDR_e1"/>
    <property type="match status" value="1"/>
</dbReference>
<dbReference type="UniPathway" id="UPA00033">
    <property type="reaction ID" value="UER00032"/>
</dbReference>
<dbReference type="EMBL" id="PGCI01000299">
    <property type="protein sequence ID" value="PLW30421.1"/>
    <property type="molecule type" value="Genomic_DNA"/>
</dbReference>
<keyword evidence="7" id="KW-0596">Phosphopantetheine</keyword>
<comment type="similarity">
    <text evidence="4">Belongs to the ATP-dependent AMP-binding enzyme family.</text>
</comment>
<dbReference type="InterPro" id="IPR014397">
    <property type="entry name" value="Lys2"/>
</dbReference>
<dbReference type="GO" id="GO:0019878">
    <property type="term" value="P:lysine biosynthetic process via aminoadipic acid"/>
    <property type="evidence" value="ECO:0007669"/>
    <property type="project" value="UniProtKB-UniPathway"/>
</dbReference>
<accession>A0A2N5TY56</accession>
<dbReference type="PROSITE" id="PS00455">
    <property type="entry name" value="AMP_BINDING"/>
    <property type="match status" value="1"/>
</dbReference>
<feature type="compositionally biased region" description="Low complexity" evidence="18">
    <location>
        <begin position="1011"/>
        <end position="1020"/>
    </location>
</feature>
<keyword evidence="9" id="KW-0028">Amino-acid biosynthesis</keyword>
<evidence type="ECO:0000256" key="8">
    <source>
        <dbReference type="ARBA" id="ARBA00022553"/>
    </source>
</evidence>
<comment type="cofactor">
    <cofactor evidence="1">
        <name>pantetheine 4'-phosphate</name>
        <dbReference type="ChEBI" id="CHEBI:47942"/>
    </cofactor>
</comment>
<evidence type="ECO:0000256" key="14">
    <source>
        <dbReference type="ARBA" id="ARBA00032195"/>
    </source>
</evidence>
<keyword evidence="11" id="KW-0560">Oxidoreductase</keyword>
<dbReference type="Gene3D" id="3.40.50.12780">
    <property type="entry name" value="N-terminal domain of ligase-like"/>
    <property type="match status" value="1"/>
</dbReference>